<proteinExistence type="predicted"/>
<dbReference type="AlphaFoldDB" id="A0AAW2WEG1"/>
<accession>A0AAW2WEG1</accession>
<gene>
    <name evidence="1" type="ORF">Slati_2454500</name>
</gene>
<reference evidence="1" key="1">
    <citation type="submission" date="2020-06" db="EMBL/GenBank/DDBJ databases">
        <authorList>
            <person name="Li T."/>
            <person name="Hu X."/>
            <person name="Zhang T."/>
            <person name="Song X."/>
            <person name="Zhang H."/>
            <person name="Dai N."/>
            <person name="Sheng W."/>
            <person name="Hou X."/>
            <person name="Wei L."/>
        </authorList>
    </citation>
    <scope>NUCLEOTIDE SEQUENCE</scope>
    <source>
        <strain evidence="1">KEN1</strain>
        <tissue evidence="1">Leaf</tissue>
    </source>
</reference>
<comment type="caution">
    <text evidence="1">The sequence shown here is derived from an EMBL/GenBank/DDBJ whole genome shotgun (WGS) entry which is preliminary data.</text>
</comment>
<protein>
    <submittedName>
        <fullName evidence="1">Uncharacterized protein</fullName>
    </submittedName>
</protein>
<sequence>MVIVSIRTGSTDTSSGMLIHLCVIQSALVEKKATTMMMTTSGQTMRVMRMMISHPVNNSDDDNDEPDPRYVDSAQKYFSKPYVQNNVVDTEGKLKPLTQAEELLN</sequence>
<dbReference type="EMBL" id="JACGWN010000008">
    <property type="protein sequence ID" value="KAL0439715.1"/>
    <property type="molecule type" value="Genomic_DNA"/>
</dbReference>
<name>A0AAW2WEG1_9LAMI</name>
<evidence type="ECO:0000313" key="1">
    <source>
        <dbReference type="EMBL" id="KAL0439715.1"/>
    </source>
</evidence>
<organism evidence="1">
    <name type="scientific">Sesamum latifolium</name>
    <dbReference type="NCBI Taxonomy" id="2727402"/>
    <lineage>
        <taxon>Eukaryota</taxon>
        <taxon>Viridiplantae</taxon>
        <taxon>Streptophyta</taxon>
        <taxon>Embryophyta</taxon>
        <taxon>Tracheophyta</taxon>
        <taxon>Spermatophyta</taxon>
        <taxon>Magnoliopsida</taxon>
        <taxon>eudicotyledons</taxon>
        <taxon>Gunneridae</taxon>
        <taxon>Pentapetalae</taxon>
        <taxon>asterids</taxon>
        <taxon>lamiids</taxon>
        <taxon>Lamiales</taxon>
        <taxon>Pedaliaceae</taxon>
        <taxon>Sesamum</taxon>
    </lineage>
</organism>
<reference evidence="1" key="2">
    <citation type="journal article" date="2024" name="Plant">
        <title>Genomic evolution and insights into agronomic trait innovations of Sesamum species.</title>
        <authorList>
            <person name="Miao H."/>
            <person name="Wang L."/>
            <person name="Qu L."/>
            <person name="Liu H."/>
            <person name="Sun Y."/>
            <person name="Le M."/>
            <person name="Wang Q."/>
            <person name="Wei S."/>
            <person name="Zheng Y."/>
            <person name="Lin W."/>
            <person name="Duan Y."/>
            <person name="Cao H."/>
            <person name="Xiong S."/>
            <person name="Wang X."/>
            <person name="Wei L."/>
            <person name="Li C."/>
            <person name="Ma Q."/>
            <person name="Ju M."/>
            <person name="Zhao R."/>
            <person name="Li G."/>
            <person name="Mu C."/>
            <person name="Tian Q."/>
            <person name="Mei H."/>
            <person name="Zhang T."/>
            <person name="Gao T."/>
            <person name="Zhang H."/>
        </authorList>
    </citation>
    <scope>NUCLEOTIDE SEQUENCE</scope>
    <source>
        <strain evidence="1">KEN1</strain>
    </source>
</reference>